<proteinExistence type="predicted"/>
<dbReference type="RefSeq" id="XP_012651955.1">
    <property type="nucleotide sequence ID" value="XM_012796501.1"/>
</dbReference>
<dbReference type="KEGG" id="tet:TTHERM_000393228"/>
<accession>W7XJF9</accession>
<dbReference type="AlphaFoldDB" id="W7XJF9"/>
<organism evidence="1 2">
    <name type="scientific">Tetrahymena thermophila (strain SB210)</name>
    <dbReference type="NCBI Taxonomy" id="312017"/>
    <lineage>
        <taxon>Eukaryota</taxon>
        <taxon>Sar</taxon>
        <taxon>Alveolata</taxon>
        <taxon>Ciliophora</taxon>
        <taxon>Intramacronucleata</taxon>
        <taxon>Oligohymenophorea</taxon>
        <taxon>Hymenostomatida</taxon>
        <taxon>Tetrahymenina</taxon>
        <taxon>Tetrahymenidae</taxon>
        <taxon>Tetrahymena</taxon>
    </lineage>
</organism>
<reference evidence="2" key="1">
    <citation type="journal article" date="2006" name="PLoS Biol.">
        <title>Macronuclear genome sequence of the ciliate Tetrahymena thermophila, a model eukaryote.</title>
        <authorList>
            <person name="Eisen J.A."/>
            <person name="Coyne R.S."/>
            <person name="Wu M."/>
            <person name="Wu D."/>
            <person name="Thiagarajan M."/>
            <person name="Wortman J.R."/>
            <person name="Badger J.H."/>
            <person name="Ren Q."/>
            <person name="Amedeo P."/>
            <person name="Jones K.M."/>
            <person name="Tallon L.J."/>
            <person name="Delcher A.L."/>
            <person name="Salzberg S.L."/>
            <person name="Silva J.C."/>
            <person name="Haas B.J."/>
            <person name="Majoros W.H."/>
            <person name="Farzad M."/>
            <person name="Carlton J.M."/>
            <person name="Smith R.K. Jr."/>
            <person name="Garg J."/>
            <person name="Pearlman R.E."/>
            <person name="Karrer K.M."/>
            <person name="Sun L."/>
            <person name="Manning G."/>
            <person name="Elde N.C."/>
            <person name="Turkewitz A.P."/>
            <person name="Asai D.J."/>
            <person name="Wilkes D.E."/>
            <person name="Wang Y."/>
            <person name="Cai H."/>
            <person name="Collins K."/>
            <person name="Stewart B.A."/>
            <person name="Lee S.R."/>
            <person name="Wilamowska K."/>
            <person name="Weinberg Z."/>
            <person name="Ruzzo W.L."/>
            <person name="Wloga D."/>
            <person name="Gaertig J."/>
            <person name="Frankel J."/>
            <person name="Tsao C.-C."/>
            <person name="Gorovsky M.A."/>
            <person name="Keeling P.J."/>
            <person name="Waller R.F."/>
            <person name="Patron N.J."/>
            <person name="Cherry J.M."/>
            <person name="Stover N.A."/>
            <person name="Krieger C.J."/>
            <person name="del Toro C."/>
            <person name="Ryder H.F."/>
            <person name="Williamson S.C."/>
            <person name="Barbeau R.A."/>
            <person name="Hamilton E.P."/>
            <person name="Orias E."/>
        </authorList>
    </citation>
    <scope>NUCLEOTIDE SEQUENCE [LARGE SCALE GENOMIC DNA]</scope>
    <source>
        <strain evidence="2">SB210</strain>
    </source>
</reference>
<gene>
    <name evidence="1" type="ORF">TTHERM_000393228</name>
</gene>
<dbReference type="Proteomes" id="UP000009168">
    <property type="component" value="Unassembled WGS sequence"/>
</dbReference>
<evidence type="ECO:0000313" key="2">
    <source>
        <dbReference type="Proteomes" id="UP000009168"/>
    </source>
</evidence>
<dbReference type="GeneID" id="24438727"/>
<dbReference type="InParanoid" id="W7XJF9"/>
<sequence length="103" mass="12339">MDVQDQLILASLIDTQKMVTLPLFINSYKTILFANKNNQIIYNRNLTLNYGHIIAIKLHFNESQIYIQLQRQVSKYAKLYCINYQKIKIQHQKLFNILIYLFK</sequence>
<keyword evidence="2" id="KW-1185">Reference proteome</keyword>
<protein>
    <submittedName>
        <fullName evidence="1">Uncharacterized protein</fullName>
    </submittedName>
</protein>
<name>W7XJF9_TETTS</name>
<evidence type="ECO:0000313" key="1">
    <source>
        <dbReference type="EMBL" id="EWS75486.1"/>
    </source>
</evidence>
<dbReference type="EMBL" id="GG662770">
    <property type="protein sequence ID" value="EWS75486.1"/>
    <property type="molecule type" value="Genomic_DNA"/>
</dbReference>